<keyword evidence="2" id="KW-0732">Signal</keyword>
<evidence type="ECO:0000313" key="4">
    <source>
        <dbReference type="Proteomes" id="UP000614601"/>
    </source>
</evidence>
<organism evidence="3 4">
    <name type="scientific">Bursaphelenchus okinawaensis</name>
    <dbReference type="NCBI Taxonomy" id="465554"/>
    <lineage>
        <taxon>Eukaryota</taxon>
        <taxon>Metazoa</taxon>
        <taxon>Ecdysozoa</taxon>
        <taxon>Nematoda</taxon>
        <taxon>Chromadorea</taxon>
        <taxon>Rhabditida</taxon>
        <taxon>Tylenchina</taxon>
        <taxon>Tylenchomorpha</taxon>
        <taxon>Aphelenchoidea</taxon>
        <taxon>Aphelenchoididae</taxon>
        <taxon>Bursaphelenchus</taxon>
    </lineage>
</organism>
<keyword evidence="1" id="KW-1133">Transmembrane helix</keyword>
<feature type="transmembrane region" description="Helical" evidence="1">
    <location>
        <begin position="98"/>
        <end position="117"/>
    </location>
</feature>
<name>A0A811LPF8_9BILA</name>
<dbReference type="EMBL" id="CAJFCW020000006">
    <property type="protein sequence ID" value="CAG9127586.1"/>
    <property type="molecule type" value="Genomic_DNA"/>
</dbReference>
<evidence type="ECO:0000256" key="1">
    <source>
        <dbReference type="SAM" id="Phobius"/>
    </source>
</evidence>
<proteinExistence type="predicted"/>
<keyword evidence="1" id="KW-0472">Membrane</keyword>
<keyword evidence="1" id="KW-0812">Transmembrane</keyword>
<dbReference type="Proteomes" id="UP000783686">
    <property type="component" value="Unassembled WGS sequence"/>
</dbReference>
<reference evidence="3" key="1">
    <citation type="submission" date="2020-09" db="EMBL/GenBank/DDBJ databases">
        <authorList>
            <person name="Kikuchi T."/>
        </authorList>
    </citation>
    <scope>NUCLEOTIDE SEQUENCE</scope>
    <source>
        <strain evidence="3">SH1</strain>
    </source>
</reference>
<sequence length="119" mass="13485">MLAHPTLAIICVASVFRIALSENVRWVELEEHTADFPFDEDAARKAEAAFKITVENNAAGEIVRRIEKMFNDSIDGYERSVSEGDKQLKVLQETNNAVLPHIAYLMLIAHTMFILLLRQ</sequence>
<dbReference type="AlphaFoldDB" id="A0A811LPF8"/>
<comment type="caution">
    <text evidence="3">The sequence shown here is derived from an EMBL/GenBank/DDBJ whole genome shotgun (WGS) entry which is preliminary data.</text>
</comment>
<dbReference type="OrthoDB" id="10386288at2759"/>
<gene>
    <name evidence="3" type="ORF">BOKJ2_LOCUS14015</name>
</gene>
<keyword evidence="4" id="KW-1185">Reference proteome</keyword>
<feature type="signal peptide" evidence="2">
    <location>
        <begin position="1"/>
        <end position="21"/>
    </location>
</feature>
<evidence type="ECO:0000256" key="2">
    <source>
        <dbReference type="SAM" id="SignalP"/>
    </source>
</evidence>
<dbReference type="EMBL" id="CAJFDH010000006">
    <property type="protein sequence ID" value="CAD5230197.1"/>
    <property type="molecule type" value="Genomic_DNA"/>
</dbReference>
<protein>
    <submittedName>
        <fullName evidence="3">Uncharacterized protein</fullName>
    </submittedName>
</protein>
<evidence type="ECO:0000313" key="3">
    <source>
        <dbReference type="EMBL" id="CAD5230197.1"/>
    </source>
</evidence>
<feature type="chain" id="PRO_5036221472" evidence="2">
    <location>
        <begin position="22"/>
        <end position="119"/>
    </location>
</feature>
<dbReference type="Proteomes" id="UP000614601">
    <property type="component" value="Unassembled WGS sequence"/>
</dbReference>
<accession>A0A811LPF8</accession>